<accession>A0A1M4UAB7</accession>
<reference evidence="2 3" key="1">
    <citation type="submission" date="2016-11" db="EMBL/GenBank/DDBJ databases">
        <authorList>
            <person name="Jaros S."/>
            <person name="Januszkiewicz K."/>
            <person name="Wedrychowicz H."/>
        </authorList>
    </citation>
    <scope>NUCLEOTIDE SEQUENCE [LARGE SCALE GENOMIC DNA]</scope>
    <source>
        <strain evidence="2 3">DSM 44666</strain>
    </source>
</reference>
<keyword evidence="3" id="KW-1185">Reference proteome</keyword>
<sequence length="55" mass="5926">MSDRKFLKVVMGILLLGLVGLEEVFFEVGAVIFGVIQSLVIVAAIVVAYCLGRTK</sequence>
<keyword evidence="1" id="KW-0472">Membrane</keyword>
<protein>
    <submittedName>
        <fullName evidence="2">Uncharacterized protein</fullName>
    </submittedName>
</protein>
<keyword evidence="1" id="KW-0812">Transmembrane</keyword>
<keyword evidence="1" id="KW-1133">Transmembrane helix</keyword>
<dbReference type="EMBL" id="FQVL01000001">
    <property type="protein sequence ID" value="SHE53679.1"/>
    <property type="molecule type" value="Genomic_DNA"/>
</dbReference>
<evidence type="ECO:0000256" key="1">
    <source>
        <dbReference type="SAM" id="Phobius"/>
    </source>
</evidence>
<proteinExistence type="predicted"/>
<evidence type="ECO:0000313" key="3">
    <source>
        <dbReference type="Proteomes" id="UP000184476"/>
    </source>
</evidence>
<dbReference type="AlphaFoldDB" id="A0A1M4UAB7"/>
<evidence type="ECO:0000313" key="2">
    <source>
        <dbReference type="EMBL" id="SHE53679.1"/>
    </source>
</evidence>
<organism evidence="2 3">
    <name type="scientific">Seinonella peptonophila</name>
    <dbReference type="NCBI Taxonomy" id="112248"/>
    <lineage>
        <taxon>Bacteria</taxon>
        <taxon>Bacillati</taxon>
        <taxon>Bacillota</taxon>
        <taxon>Bacilli</taxon>
        <taxon>Bacillales</taxon>
        <taxon>Thermoactinomycetaceae</taxon>
        <taxon>Seinonella</taxon>
    </lineage>
</organism>
<name>A0A1M4UAB7_9BACL</name>
<dbReference type="RefSeq" id="WP_175552280.1">
    <property type="nucleotide sequence ID" value="NZ_FQVL01000001.1"/>
</dbReference>
<dbReference type="Proteomes" id="UP000184476">
    <property type="component" value="Unassembled WGS sequence"/>
</dbReference>
<gene>
    <name evidence="2" type="ORF">SAMN05444392_101897</name>
</gene>
<feature type="transmembrane region" description="Helical" evidence="1">
    <location>
        <begin position="31"/>
        <end position="51"/>
    </location>
</feature>